<feature type="transmembrane region" description="Helical" evidence="10">
    <location>
        <begin position="319"/>
        <end position="342"/>
    </location>
</feature>
<evidence type="ECO:0000313" key="12">
    <source>
        <dbReference type="Proteomes" id="UP000600918"/>
    </source>
</evidence>
<dbReference type="EMBL" id="JACSDY010000017">
    <property type="protein sequence ID" value="KAF7402069.1"/>
    <property type="molecule type" value="Genomic_DNA"/>
</dbReference>
<feature type="transmembrane region" description="Helical" evidence="10">
    <location>
        <begin position="86"/>
        <end position="108"/>
    </location>
</feature>
<keyword evidence="7 10" id="KW-0472">Membrane</keyword>
<dbReference type="AlphaFoldDB" id="A0A834K7V0"/>
<comment type="caution">
    <text evidence="11">The sequence shown here is derived from an EMBL/GenBank/DDBJ whole genome shotgun (WGS) entry which is preliminary data.</text>
</comment>
<dbReference type="Pfam" id="PF02949">
    <property type="entry name" value="7tm_6"/>
    <property type="match status" value="1"/>
</dbReference>
<dbReference type="GO" id="GO:0004984">
    <property type="term" value="F:olfactory receptor activity"/>
    <property type="evidence" value="ECO:0007669"/>
    <property type="project" value="InterPro"/>
</dbReference>
<name>A0A834K7V0_VESPE</name>
<dbReference type="GO" id="GO:0005886">
    <property type="term" value="C:plasma membrane"/>
    <property type="evidence" value="ECO:0007669"/>
    <property type="project" value="UniProtKB-SubCell"/>
</dbReference>
<dbReference type="InterPro" id="IPR004117">
    <property type="entry name" value="7tm6_olfct_rcpt"/>
</dbReference>
<feature type="transmembrane region" description="Helical" evidence="10">
    <location>
        <begin position="197"/>
        <end position="216"/>
    </location>
</feature>
<dbReference type="OrthoDB" id="7699053at2759"/>
<dbReference type="PANTHER" id="PTHR21137">
    <property type="entry name" value="ODORANT RECEPTOR"/>
    <property type="match status" value="1"/>
</dbReference>
<proteinExistence type="inferred from homology"/>
<dbReference type="GO" id="GO:0005549">
    <property type="term" value="F:odorant binding"/>
    <property type="evidence" value="ECO:0007669"/>
    <property type="project" value="InterPro"/>
</dbReference>
<feature type="transmembrane region" description="Helical" evidence="10">
    <location>
        <begin position="221"/>
        <end position="239"/>
    </location>
</feature>
<comment type="similarity">
    <text evidence="10">Belongs to the insect chemoreceptor superfamily. Heteromeric odorant receptor channel (TC 1.A.69) family.</text>
</comment>
<protein>
    <recommendedName>
        <fullName evidence="10">Odorant receptor</fullName>
    </recommendedName>
</protein>
<evidence type="ECO:0000256" key="8">
    <source>
        <dbReference type="ARBA" id="ARBA00023170"/>
    </source>
</evidence>
<evidence type="ECO:0000256" key="1">
    <source>
        <dbReference type="ARBA" id="ARBA00004651"/>
    </source>
</evidence>
<dbReference type="Proteomes" id="UP000600918">
    <property type="component" value="Unassembled WGS sequence"/>
</dbReference>
<keyword evidence="8 10" id="KW-0675">Receptor</keyword>
<evidence type="ECO:0000256" key="9">
    <source>
        <dbReference type="ARBA" id="ARBA00023224"/>
    </source>
</evidence>
<feature type="transmembrane region" description="Helical" evidence="10">
    <location>
        <begin position="142"/>
        <end position="164"/>
    </location>
</feature>
<evidence type="ECO:0000256" key="5">
    <source>
        <dbReference type="ARBA" id="ARBA00022725"/>
    </source>
</evidence>
<keyword evidence="4 10" id="KW-0812">Transmembrane</keyword>
<gene>
    <name evidence="11" type="ORF">H0235_015405</name>
</gene>
<organism evidence="11 12">
    <name type="scientific">Vespula pensylvanica</name>
    <name type="common">Western yellow jacket</name>
    <name type="synonym">Wasp</name>
    <dbReference type="NCBI Taxonomy" id="30213"/>
    <lineage>
        <taxon>Eukaryota</taxon>
        <taxon>Metazoa</taxon>
        <taxon>Ecdysozoa</taxon>
        <taxon>Arthropoda</taxon>
        <taxon>Hexapoda</taxon>
        <taxon>Insecta</taxon>
        <taxon>Pterygota</taxon>
        <taxon>Neoptera</taxon>
        <taxon>Endopterygota</taxon>
        <taxon>Hymenoptera</taxon>
        <taxon>Apocrita</taxon>
        <taxon>Aculeata</taxon>
        <taxon>Vespoidea</taxon>
        <taxon>Vespidae</taxon>
        <taxon>Vespinae</taxon>
        <taxon>Vespula</taxon>
    </lineage>
</organism>
<evidence type="ECO:0000313" key="11">
    <source>
        <dbReference type="EMBL" id="KAF7402069.1"/>
    </source>
</evidence>
<evidence type="ECO:0000256" key="2">
    <source>
        <dbReference type="ARBA" id="ARBA00022475"/>
    </source>
</evidence>
<evidence type="ECO:0000256" key="3">
    <source>
        <dbReference type="ARBA" id="ARBA00022606"/>
    </source>
</evidence>
<keyword evidence="12" id="KW-1185">Reference proteome</keyword>
<feature type="transmembrane region" description="Helical" evidence="10">
    <location>
        <begin position="55"/>
        <end position="74"/>
    </location>
</feature>
<keyword evidence="2" id="KW-1003">Cell membrane</keyword>
<sequence>MREKLPSNSLGNVIQSVLRSLNDMEIFEDRFYKLNYRLLSFLGLWPYKKSRLHRVCLINIPMLSFNITQLLKMYTSNGNLDVIKEIIPIWVTSFNVVIKYYLFDLCVLDIKLLMDNMIIDWNMWKSKEEIEIMKKFAHSGRMYTLGYTIYIYVSMSLFLLVTFIPPLMDVIIPLNESRHMELPVVAEYFLDEEKHFYLIYCHMVVCVTITITILIAIDTQLMVFCCHVSGAFAVVSFRLEHFLKNDTTLDGLSDLQRKESYKHVSLSIKGHKRALEFVKRMESLFSYSLLMQCGFNIICMSVCLYQIKILYGRSVETMKYVSLVIGELIHLFIASLSGQTIIDHSSDVYFKAYSGLWYEAPIEIRKLLILIMRRSFKPSQLTAGKIFIYCLDGFSTIMQTSTSYFMVLLSIQ</sequence>
<dbReference type="GO" id="GO:0007165">
    <property type="term" value="P:signal transduction"/>
    <property type="evidence" value="ECO:0007669"/>
    <property type="project" value="UniProtKB-KW"/>
</dbReference>
<keyword evidence="9 10" id="KW-0807">Transducer</keyword>
<evidence type="ECO:0000256" key="6">
    <source>
        <dbReference type="ARBA" id="ARBA00022989"/>
    </source>
</evidence>
<keyword evidence="5 10" id="KW-0552">Olfaction</keyword>
<reference evidence="11" key="1">
    <citation type="journal article" date="2020" name="G3 (Bethesda)">
        <title>High-Quality Assemblies for Three Invasive Social Wasps from the &lt;i&gt;Vespula&lt;/i&gt; Genus.</title>
        <authorList>
            <person name="Harrop T.W.R."/>
            <person name="Guhlin J."/>
            <person name="McLaughlin G.M."/>
            <person name="Permina E."/>
            <person name="Stockwell P."/>
            <person name="Gilligan J."/>
            <person name="Le Lec M.F."/>
            <person name="Gruber M.A.M."/>
            <person name="Quinn O."/>
            <person name="Lovegrove M."/>
            <person name="Duncan E.J."/>
            <person name="Remnant E.J."/>
            <person name="Van Eeckhoven J."/>
            <person name="Graham B."/>
            <person name="Knapp R.A."/>
            <person name="Langford K.W."/>
            <person name="Kronenberg Z."/>
            <person name="Press M.O."/>
            <person name="Eacker S.M."/>
            <person name="Wilson-Rankin E.E."/>
            <person name="Purcell J."/>
            <person name="Lester P.J."/>
            <person name="Dearden P.K."/>
        </authorList>
    </citation>
    <scope>NUCLEOTIDE SEQUENCE</scope>
    <source>
        <strain evidence="11">Volc-1</strain>
    </source>
</reference>
<comment type="subcellular location">
    <subcellularLocation>
        <location evidence="1 10">Cell membrane</location>
        <topology evidence="1 10">Multi-pass membrane protein</topology>
    </subcellularLocation>
</comment>
<accession>A0A834K7V0</accession>
<evidence type="ECO:0000256" key="10">
    <source>
        <dbReference type="RuleBase" id="RU351113"/>
    </source>
</evidence>
<dbReference type="PANTHER" id="PTHR21137:SF35">
    <property type="entry name" value="ODORANT RECEPTOR 19A-RELATED"/>
    <property type="match status" value="1"/>
</dbReference>
<evidence type="ECO:0000256" key="4">
    <source>
        <dbReference type="ARBA" id="ARBA00022692"/>
    </source>
</evidence>
<keyword evidence="3 10" id="KW-0716">Sensory transduction</keyword>
<evidence type="ECO:0000256" key="7">
    <source>
        <dbReference type="ARBA" id="ARBA00023136"/>
    </source>
</evidence>
<feature type="transmembrane region" description="Helical" evidence="10">
    <location>
        <begin position="284"/>
        <end position="307"/>
    </location>
</feature>
<comment type="caution">
    <text evidence="10">Lacks conserved residue(s) required for the propagation of feature annotation.</text>
</comment>
<keyword evidence="6 10" id="KW-1133">Transmembrane helix</keyword>
<feature type="transmembrane region" description="Helical" evidence="10">
    <location>
        <begin position="386"/>
        <end position="409"/>
    </location>
</feature>